<evidence type="ECO:0000313" key="5">
    <source>
        <dbReference type="Proteomes" id="UP000216225"/>
    </source>
</evidence>
<keyword evidence="2" id="KW-1134">Transmembrane beta strand</keyword>
<name>A0A3R7LFU2_9BURK</name>
<dbReference type="Gene3D" id="1.20.1600.10">
    <property type="entry name" value="Outer membrane efflux proteins (OEP)"/>
    <property type="match status" value="1"/>
</dbReference>
<reference evidence="4 5" key="1">
    <citation type="submission" date="2018-09" db="EMBL/GenBank/DDBJ databases">
        <title>Genome comparison of Alicycliphilus sp. BQ1, a polyurethanolytic bacterium, with its closest phylogenetic relatives Alicycliphilus denitrificans BC and K601, unable to attack polyurethane.</title>
        <authorList>
            <person name="Loza-Tavera H."/>
            <person name="Lozano L."/>
            <person name="Cevallos M."/>
            <person name="Maya-Lucas O."/>
            <person name="Garcia-Mena J."/>
            <person name="Hernandez J."/>
        </authorList>
    </citation>
    <scope>NUCLEOTIDE SEQUENCE [LARGE SCALE GENOMIC DNA]</scope>
    <source>
        <strain evidence="4 5">BQ1</strain>
    </source>
</reference>
<keyword evidence="3" id="KW-0175">Coiled coil</keyword>
<dbReference type="SUPFAM" id="SSF56954">
    <property type="entry name" value="Outer membrane efflux proteins (OEP)"/>
    <property type="match status" value="1"/>
</dbReference>
<comment type="caution">
    <text evidence="4">The sequence shown here is derived from an EMBL/GenBank/DDBJ whole genome shotgun (WGS) entry which is preliminary data.</text>
</comment>
<keyword evidence="2" id="KW-0449">Lipoprotein</keyword>
<dbReference type="InterPro" id="IPR003423">
    <property type="entry name" value="OMP_efflux"/>
</dbReference>
<feature type="coiled-coil region" evidence="3">
    <location>
        <begin position="218"/>
        <end position="245"/>
    </location>
</feature>
<protein>
    <submittedName>
        <fullName evidence="4">Efflux transporter outer membrane subunit</fullName>
    </submittedName>
</protein>
<evidence type="ECO:0000256" key="3">
    <source>
        <dbReference type="SAM" id="Coils"/>
    </source>
</evidence>
<dbReference type="GO" id="GO:0005886">
    <property type="term" value="C:plasma membrane"/>
    <property type="evidence" value="ECO:0007669"/>
    <property type="project" value="UniProtKB-SubCell"/>
</dbReference>
<evidence type="ECO:0000313" key="4">
    <source>
        <dbReference type="EMBL" id="RKJ97072.1"/>
    </source>
</evidence>
<dbReference type="Proteomes" id="UP000216225">
    <property type="component" value="Unassembled WGS sequence"/>
</dbReference>
<keyword evidence="2" id="KW-0564">Palmitate</keyword>
<sequence>MTMALRPFIRHAGMLVASLWLAGCAVQPVPADRAPPELPARWAAGFEAAGDGVTAGWWHSFGSAELAALVEQAQARSLDVAAAAARVRQARASAGIAGAALAPELAASLDAGREGRIGGAAAVGGNRFGAGLSASYEVDFWGRQQAARDGALFALQASVFDRDTVRLTVTASVANAWLQAVALCERIGIGERNLQSAQRLLALVESRVRAGAATLLELAQQRGLVASQQRELAALRQQVGEARTALGVLLARPAGVPVGCAPLASLAVPDVAAGLPAELLARRPDIARAEARLAAADASVAAARAAMLPALTLSGGIGTGGDRLRRVFDNPLYSLAAGLAAPVFDGGRLAAGHALAQAQREELLADYRRAIVEAFGDVEVALNTQAGVQAQAAAQAEELEQARRALDLAESRYRAGAQTLLTLLDAQRTLYAAQDAAARLKAQRLQAAVALYRALGGGWQASGTPRPHEGRP</sequence>
<dbReference type="Gene3D" id="2.20.200.10">
    <property type="entry name" value="Outer membrane efflux proteins (OEP)"/>
    <property type="match status" value="1"/>
</dbReference>
<keyword evidence="2" id="KW-0812">Transmembrane</keyword>
<dbReference type="AlphaFoldDB" id="A0A3R7LFU2"/>
<feature type="chain" id="PRO_5018378229" evidence="2">
    <location>
        <begin position="23"/>
        <end position="472"/>
    </location>
</feature>
<dbReference type="InterPro" id="IPR010131">
    <property type="entry name" value="MdtP/NodT-like"/>
</dbReference>
<evidence type="ECO:0000256" key="1">
    <source>
        <dbReference type="ARBA" id="ARBA00007613"/>
    </source>
</evidence>
<accession>A0A3R7LFU2</accession>
<dbReference type="GO" id="GO:0015562">
    <property type="term" value="F:efflux transmembrane transporter activity"/>
    <property type="evidence" value="ECO:0007669"/>
    <property type="project" value="InterPro"/>
</dbReference>
<comment type="similarity">
    <text evidence="1 2">Belongs to the outer membrane factor (OMF) (TC 1.B.17) family.</text>
</comment>
<feature type="signal peptide" evidence="2">
    <location>
        <begin position="1"/>
        <end position="22"/>
    </location>
</feature>
<evidence type="ECO:0000256" key="2">
    <source>
        <dbReference type="RuleBase" id="RU362097"/>
    </source>
</evidence>
<gene>
    <name evidence="4" type="ORF">CE154_013850</name>
</gene>
<comment type="subcellular location">
    <subcellularLocation>
        <location evidence="2">Cell membrane</location>
        <topology evidence="2">Lipid-anchor</topology>
    </subcellularLocation>
</comment>
<keyword evidence="2" id="KW-0472">Membrane</keyword>
<organism evidence="4 5">
    <name type="scientific">Alicycliphilus denitrificans</name>
    <dbReference type="NCBI Taxonomy" id="179636"/>
    <lineage>
        <taxon>Bacteria</taxon>
        <taxon>Pseudomonadati</taxon>
        <taxon>Pseudomonadota</taxon>
        <taxon>Betaproteobacteria</taxon>
        <taxon>Burkholderiales</taxon>
        <taxon>Comamonadaceae</taxon>
        <taxon>Alicycliphilus</taxon>
    </lineage>
</organism>
<proteinExistence type="inferred from homology"/>
<dbReference type="PROSITE" id="PS51257">
    <property type="entry name" value="PROKAR_LIPOPROTEIN"/>
    <property type="match status" value="1"/>
</dbReference>
<dbReference type="Pfam" id="PF02321">
    <property type="entry name" value="OEP"/>
    <property type="match status" value="2"/>
</dbReference>
<dbReference type="NCBIfam" id="TIGR01845">
    <property type="entry name" value="outer_NodT"/>
    <property type="match status" value="1"/>
</dbReference>
<keyword evidence="2" id="KW-0732">Signal</keyword>
<dbReference type="EMBL" id="NKDB02000002">
    <property type="protein sequence ID" value="RKJ97072.1"/>
    <property type="molecule type" value="Genomic_DNA"/>
</dbReference>
<dbReference type="PANTHER" id="PTHR30203">
    <property type="entry name" value="OUTER MEMBRANE CATION EFFLUX PROTEIN"/>
    <property type="match status" value="1"/>
</dbReference>
<dbReference type="PANTHER" id="PTHR30203:SF33">
    <property type="entry name" value="BLR4455 PROTEIN"/>
    <property type="match status" value="1"/>
</dbReference>